<name>A0ABP0S6J4_9DINO</name>
<dbReference type="EC" id="3.4.16.-" evidence="7"/>
<evidence type="ECO:0000256" key="5">
    <source>
        <dbReference type="ARBA" id="ARBA00022801"/>
    </source>
</evidence>
<dbReference type="SUPFAM" id="SSF53474">
    <property type="entry name" value="alpha/beta-Hydrolases"/>
    <property type="match status" value="1"/>
</dbReference>
<dbReference type="PRINTS" id="PR00724">
    <property type="entry name" value="CRBOXYPTASEC"/>
</dbReference>
<accession>A0ABP0S6J4</accession>
<evidence type="ECO:0000256" key="6">
    <source>
        <dbReference type="ARBA" id="ARBA00023180"/>
    </source>
</evidence>
<keyword evidence="6" id="KW-0325">Glycoprotein</keyword>
<evidence type="ECO:0000313" key="10">
    <source>
        <dbReference type="Proteomes" id="UP001642484"/>
    </source>
</evidence>
<evidence type="ECO:0000256" key="8">
    <source>
        <dbReference type="SAM" id="MobiDB-lite"/>
    </source>
</evidence>
<gene>
    <name evidence="9" type="ORF">CCMP2556_LOCUS50337</name>
</gene>
<dbReference type="Pfam" id="PF00450">
    <property type="entry name" value="Peptidase_S10"/>
    <property type="match status" value="1"/>
</dbReference>
<dbReference type="Proteomes" id="UP001642484">
    <property type="component" value="Unassembled WGS sequence"/>
</dbReference>
<sequence length="297" mass="32698">MDQSDGLLKENPHAWSNDYNVMVIDNPVGSGFSTLGFEEYRRIATPGRSVGPQTVVRTVPRSYVTSEKEMREDFYTALKVFFKKNPLWVTGESYGGKYVPNVAYEIQLRGELPLKGVIIGNGVYSGKIQAPTVPDFAYASGVIDERGYEAAKTKFQHCVQLIEEGSLKEAEEFCEDSVRWLYASNKSAGGVFYYDLGLPDASFLDRITDQLSKYLNSAPTREALHVGLRTWRQSDETGPVADALLADFETEQGTRNGPAPFSPSPGRSGGPGSRKRAQAVGVDGREHGWLMSPGRHG</sequence>
<keyword evidence="4" id="KW-0732">Signal</keyword>
<dbReference type="InterPro" id="IPR018202">
    <property type="entry name" value="Ser_caboxypep_ser_AS"/>
</dbReference>
<protein>
    <recommendedName>
        <fullName evidence="7">Carboxypeptidase</fullName>
        <ecNumber evidence="7">3.4.16.-</ecNumber>
    </recommendedName>
</protein>
<dbReference type="Gene3D" id="3.40.50.1820">
    <property type="entry name" value="alpha/beta hydrolase"/>
    <property type="match status" value="1"/>
</dbReference>
<organism evidence="9 10">
    <name type="scientific">Durusdinium trenchii</name>
    <dbReference type="NCBI Taxonomy" id="1381693"/>
    <lineage>
        <taxon>Eukaryota</taxon>
        <taxon>Sar</taxon>
        <taxon>Alveolata</taxon>
        <taxon>Dinophyceae</taxon>
        <taxon>Suessiales</taxon>
        <taxon>Symbiodiniaceae</taxon>
        <taxon>Durusdinium</taxon>
    </lineage>
</organism>
<evidence type="ECO:0000256" key="3">
    <source>
        <dbReference type="ARBA" id="ARBA00022670"/>
    </source>
</evidence>
<comment type="caution">
    <text evidence="9">The sequence shown here is derived from an EMBL/GenBank/DDBJ whole genome shotgun (WGS) entry which is preliminary data.</text>
</comment>
<keyword evidence="2 7" id="KW-0121">Carboxypeptidase</keyword>
<feature type="region of interest" description="Disordered" evidence="8">
    <location>
        <begin position="252"/>
        <end position="297"/>
    </location>
</feature>
<reference evidence="9 10" key="1">
    <citation type="submission" date="2024-02" db="EMBL/GenBank/DDBJ databases">
        <authorList>
            <person name="Chen Y."/>
            <person name="Shah S."/>
            <person name="Dougan E. K."/>
            <person name="Thang M."/>
            <person name="Chan C."/>
        </authorList>
    </citation>
    <scope>NUCLEOTIDE SEQUENCE [LARGE SCALE GENOMIC DNA]</scope>
</reference>
<comment type="similarity">
    <text evidence="1 7">Belongs to the peptidase S10 family.</text>
</comment>
<evidence type="ECO:0000256" key="7">
    <source>
        <dbReference type="RuleBase" id="RU361156"/>
    </source>
</evidence>
<evidence type="ECO:0000256" key="4">
    <source>
        <dbReference type="ARBA" id="ARBA00022729"/>
    </source>
</evidence>
<keyword evidence="5 7" id="KW-0378">Hydrolase</keyword>
<proteinExistence type="inferred from homology"/>
<evidence type="ECO:0000256" key="1">
    <source>
        <dbReference type="ARBA" id="ARBA00009431"/>
    </source>
</evidence>
<dbReference type="PANTHER" id="PTHR11802:SF3">
    <property type="entry name" value="RETINOID-INDUCIBLE SERINE CARBOXYPEPTIDASE"/>
    <property type="match status" value="1"/>
</dbReference>
<keyword evidence="10" id="KW-1185">Reference proteome</keyword>
<evidence type="ECO:0000256" key="2">
    <source>
        <dbReference type="ARBA" id="ARBA00022645"/>
    </source>
</evidence>
<keyword evidence="3 7" id="KW-0645">Protease</keyword>
<dbReference type="PROSITE" id="PS00131">
    <property type="entry name" value="CARBOXYPEPT_SER_SER"/>
    <property type="match status" value="1"/>
</dbReference>
<dbReference type="InterPro" id="IPR001563">
    <property type="entry name" value="Peptidase_S10"/>
</dbReference>
<evidence type="ECO:0000313" key="9">
    <source>
        <dbReference type="EMBL" id="CAK9107934.1"/>
    </source>
</evidence>
<dbReference type="InterPro" id="IPR029058">
    <property type="entry name" value="AB_hydrolase_fold"/>
</dbReference>
<dbReference type="EMBL" id="CAXAMN010027040">
    <property type="protein sequence ID" value="CAK9107934.1"/>
    <property type="molecule type" value="Genomic_DNA"/>
</dbReference>
<dbReference type="PANTHER" id="PTHR11802">
    <property type="entry name" value="SERINE PROTEASE FAMILY S10 SERINE CARBOXYPEPTIDASE"/>
    <property type="match status" value="1"/>
</dbReference>